<evidence type="ECO:0000313" key="2">
    <source>
        <dbReference type="Proteomes" id="UP001221757"/>
    </source>
</evidence>
<organism evidence="1 2">
    <name type="scientific">Mycena rosella</name>
    <name type="common">Pink bonnet</name>
    <name type="synonym">Agaricus rosellus</name>
    <dbReference type="NCBI Taxonomy" id="1033263"/>
    <lineage>
        <taxon>Eukaryota</taxon>
        <taxon>Fungi</taxon>
        <taxon>Dikarya</taxon>
        <taxon>Basidiomycota</taxon>
        <taxon>Agaricomycotina</taxon>
        <taxon>Agaricomycetes</taxon>
        <taxon>Agaricomycetidae</taxon>
        <taxon>Agaricales</taxon>
        <taxon>Marasmiineae</taxon>
        <taxon>Mycenaceae</taxon>
        <taxon>Mycena</taxon>
    </lineage>
</organism>
<accession>A0AAD7CYL5</accession>
<proteinExistence type="predicted"/>
<feature type="non-terminal residue" evidence="1">
    <location>
        <position position="232"/>
    </location>
</feature>
<dbReference type="EMBL" id="JARKIE010000184">
    <property type="protein sequence ID" value="KAJ7669771.1"/>
    <property type="molecule type" value="Genomic_DNA"/>
</dbReference>
<gene>
    <name evidence="1" type="ORF">B0H17DRAFT_949076</name>
</gene>
<keyword evidence="2" id="KW-1185">Reference proteome</keyword>
<dbReference type="AlphaFoldDB" id="A0AAD7CYL5"/>
<protein>
    <submittedName>
        <fullName evidence="1">Uncharacterized protein</fullName>
    </submittedName>
</protein>
<comment type="caution">
    <text evidence="1">The sequence shown here is derived from an EMBL/GenBank/DDBJ whole genome shotgun (WGS) entry which is preliminary data.</text>
</comment>
<evidence type="ECO:0000313" key="1">
    <source>
        <dbReference type="EMBL" id="KAJ7669771.1"/>
    </source>
</evidence>
<sequence>SMAEFCLINIDKREVVDPSDQATDYGWKMRVSEAIMNGMPLDIVWLFAVPADAQSAPTPPAAQAHRDALLIVDEYFGTAADYLPAEVIAEYATAAPTDEVLAFALENFKHVSLPGYEHKGEADKLFPVDHVWAARNLTKKWYARSDLLVEAKYRRGPDVSGGVGLGELIWVEIGGAMSTEVEGGVGDRFDVQPLSTVENPEGGTQWADASAKAKHCLATFEQDFDVDQFRDH</sequence>
<name>A0AAD7CYL5_MYCRO</name>
<dbReference type="Proteomes" id="UP001221757">
    <property type="component" value="Unassembled WGS sequence"/>
</dbReference>
<reference evidence="1" key="1">
    <citation type="submission" date="2023-03" db="EMBL/GenBank/DDBJ databases">
        <title>Massive genome expansion in bonnet fungi (Mycena s.s.) driven by repeated elements and novel gene families across ecological guilds.</title>
        <authorList>
            <consortium name="Lawrence Berkeley National Laboratory"/>
            <person name="Harder C.B."/>
            <person name="Miyauchi S."/>
            <person name="Viragh M."/>
            <person name="Kuo A."/>
            <person name="Thoen E."/>
            <person name="Andreopoulos B."/>
            <person name="Lu D."/>
            <person name="Skrede I."/>
            <person name="Drula E."/>
            <person name="Henrissat B."/>
            <person name="Morin E."/>
            <person name="Kohler A."/>
            <person name="Barry K."/>
            <person name="LaButti K."/>
            <person name="Morin E."/>
            <person name="Salamov A."/>
            <person name="Lipzen A."/>
            <person name="Mereny Z."/>
            <person name="Hegedus B."/>
            <person name="Baldrian P."/>
            <person name="Stursova M."/>
            <person name="Weitz H."/>
            <person name="Taylor A."/>
            <person name="Grigoriev I.V."/>
            <person name="Nagy L.G."/>
            <person name="Martin F."/>
            <person name="Kauserud H."/>
        </authorList>
    </citation>
    <scope>NUCLEOTIDE SEQUENCE</scope>
    <source>
        <strain evidence="1">CBHHK067</strain>
    </source>
</reference>